<comment type="pathway">
    <text evidence="1 7">Pyrimidine metabolism; UMP biosynthesis via de novo pathway; (S)-dihydroorotate from bicarbonate: step 2/3.</text>
</comment>
<feature type="binding site" evidence="7">
    <location>
        <position position="80"/>
    </location>
    <ligand>
        <name>L-aspartate</name>
        <dbReference type="ChEBI" id="CHEBI:29991"/>
    </ligand>
</feature>
<evidence type="ECO:0000256" key="6">
    <source>
        <dbReference type="ARBA" id="ARBA00048859"/>
    </source>
</evidence>
<dbReference type="InterPro" id="IPR006131">
    <property type="entry name" value="Asp_carbamoyltransf_Asp/Orn-bd"/>
</dbReference>
<dbReference type="RefSeq" id="WP_031546365.1">
    <property type="nucleotide sequence ID" value="NZ_JANSWH010000069.1"/>
</dbReference>
<evidence type="ECO:0000256" key="4">
    <source>
        <dbReference type="ARBA" id="ARBA00022975"/>
    </source>
</evidence>
<dbReference type="UniPathway" id="UPA00070">
    <property type="reaction ID" value="UER00116"/>
</dbReference>
<dbReference type="EC" id="2.1.3.2" evidence="7"/>
<keyword evidence="4 7" id="KW-0665">Pyrimidine biosynthesis</keyword>
<dbReference type="Gene3D" id="3.40.50.1370">
    <property type="entry name" value="Aspartate/ornithine carbamoyltransferase"/>
    <property type="match status" value="2"/>
</dbReference>
<accession>A0A2G3E6D4</accession>
<dbReference type="InterPro" id="IPR002082">
    <property type="entry name" value="Asp_carbamoyltransf"/>
</dbReference>
<evidence type="ECO:0000256" key="2">
    <source>
        <dbReference type="ARBA" id="ARBA00008896"/>
    </source>
</evidence>
<organism evidence="10 11">
    <name type="scientific">Agathobacter ruminis</name>
    <dbReference type="NCBI Taxonomy" id="1712665"/>
    <lineage>
        <taxon>Bacteria</taxon>
        <taxon>Bacillati</taxon>
        <taxon>Bacillota</taxon>
        <taxon>Clostridia</taxon>
        <taxon>Lachnospirales</taxon>
        <taxon>Lachnospiraceae</taxon>
        <taxon>Agathobacter</taxon>
    </lineage>
</organism>
<evidence type="ECO:0000259" key="8">
    <source>
        <dbReference type="Pfam" id="PF00185"/>
    </source>
</evidence>
<dbReference type="SUPFAM" id="SSF53671">
    <property type="entry name" value="Aspartate/ornithine carbamoyltransferase"/>
    <property type="match status" value="1"/>
</dbReference>
<dbReference type="InterPro" id="IPR006132">
    <property type="entry name" value="Asp/Orn_carbamoyltranf_P-bd"/>
</dbReference>
<feature type="binding site" evidence="7">
    <location>
        <position position="162"/>
    </location>
    <ligand>
        <name>L-aspartate</name>
        <dbReference type="ChEBI" id="CHEBI:29991"/>
    </ligand>
</feature>
<dbReference type="GO" id="GO:0016597">
    <property type="term" value="F:amino acid binding"/>
    <property type="evidence" value="ECO:0007669"/>
    <property type="project" value="InterPro"/>
</dbReference>
<proteinExistence type="inferred from homology"/>
<comment type="function">
    <text evidence="5 7">Catalyzes the condensation of carbamoyl phosphate and aspartate to form carbamoyl aspartate and inorganic phosphate, the committed step in the de novo pyrimidine nucleotide biosynthesis pathway.</text>
</comment>
<evidence type="ECO:0000256" key="3">
    <source>
        <dbReference type="ARBA" id="ARBA00022679"/>
    </source>
</evidence>
<dbReference type="PANTHER" id="PTHR45753">
    <property type="entry name" value="ORNITHINE CARBAMOYLTRANSFERASE, MITOCHONDRIAL"/>
    <property type="match status" value="1"/>
</dbReference>
<feature type="binding site" evidence="7">
    <location>
        <position position="132"/>
    </location>
    <ligand>
        <name>carbamoyl phosphate</name>
        <dbReference type="ChEBI" id="CHEBI:58228"/>
    </ligand>
</feature>
<feature type="binding site" evidence="7">
    <location>
        <position position="264"/>
    </location>
    <ligand>
        <name>carbamoyl phosphate</name>
        <dbReference type="ChEBI" id="CHEBI:58228"/>
    </ligand>
</feature>
<dbReference type="GO" id="GO:0044205">
    <property type="term" value="P:'de novo' UMP biosynthetic process"/>
    <property type="evidence" value="ECO:0007669"/>
    <property type="project" value="UniProtKB-UniRule"/>
</dbReference>
<evidence type="ECO:0000313" key="10">
    <source>
        <dbReference type="EMBL" id="PHU38839.1"/>
    </source>
</evidence>
<feature type="binding site" evidence="7">
    <location>
        <position position="51"/>
    </location>
    <ligand>
        <name>carbamoyl phosphate</name>
        <dbReference type="ChEBI" id="CHEBI:58228"/>
    </ligand>
</feature>
<dbReference type="Pfam" id="PF02729">
    <property type="entry name" value="OTCace_N"/>
    <property type="match status" value="1"/>
</dbReference>
<evidence type="ECO:0000256" key="5">
    <source>
        <dbReference type="ARBA" id="ARBA00043884"/>
    </source>
</evidence>
<feature type="binding site" evidence="7">
    <location>
        <position position="129"/>
    </location>
    <ligand>
        <name>carbamoyl phosphate</name>
        <dbReference type="ChEBI" id="CHEBI:58228"/>
    </ligand>
</feature>
<feature type="binding site" evidence="7">
    <location>
        <position position="225"/>
    </location>
    <ligand>
        <name>L-aspartate</name>
        <dbReference type="ChEBI" id="CHEBI:29991"/>
    </ligand>
</feature>
<dbReference type="PRINTS" id="PR00100">
    <property type="entry name" value="AOTCASE"/>
</dbReference>
<dbReference type="InterPro" id="IPR006130">
    <property type="entry name" value="Asp/Orn_carbamoylTrfase"/>
</dbReference>
<protein>
    <recommendedName>
        <fullName evidence="7">Aspartate carbamoyltransferase</fullName>
        <ecNumber evidence="7">2.1.3.2</ecNumber>
    </recommendedName>
    <alternativeName>
        <fullName evidence="7">Aspartate transcarbamylase</fullName>
        <shortName evidence="7">ATCase</shortName>
    </alternativeName>
</protein>
<evidence type="ECO:0000256" key="7">
    <source>
        <dbReference type="HAMAP-Rule" id="MF_00001"/>
    </source>
</evidence>
<comment type="similarity">
    <text evidence="2 7">Belongs to the aspartate/ornithine carbamoyltransferase superfamily. ATCase family.</text>
</comment>
<feature type="binding site" evidence="7">
    <location>
        <position position="265"/>
    </location>
    <ligand>
        <name>carbamoyl phosphate</name>
        <dbReference type="ChEBI" id="CHEBI:58228"/>
    </ligand>
</feature>
<feature type="binding site" evidence="7">
    <location>
        <position position="52"/>
    </location>
    <ligand>
        <name>carbamoyl phosphate</name>
        <dbReference type="ChEBI" id="CHEBI:58228"/>
    </ligand>
</feature>
<keyword evidence="3 7" id="KW-0808">Transferase</keyword>
<dbReference type="AlphaFoldDB" id="A0A2G3E6D4"/>
<dbReference type="PRINTS" id="PR00101">
    <property type="entry name" value="ATCASE"/>
</dbReference>
<name>A0A2G3E6D4_9FIRM</name>
<dbReference type="HAMAP" id="MF_00001">
    <property type="entry name" value="Asp_carb_tr"/>
    <property type="match status" value="1"/>
</dbReference>
<reference evidence="10 11" key="1">
    <citation type="submission" date="2017-10" db="EMBL/GenBank/DDBJ databases">
        <title>Resolving the taxonomy of Roseburia spp., Eubacterium rectale and Agathobacter spp. through phylogenomic analysis.</title>
        <authorList>
            <person name="Sheridan P.O."/>
            <person name="Walker A.W."/>
            <person name="Duncan S.H."/>
            <person name="Scott K.P."/>
            <person name="Toole P.W.O."/>
            <person name="Luis P."/>
            <person name="Flint H.J."/>
        </authorList>
    </citation>
    <scope>NUCLEOTIDE SEQUENCE [LARGE SCALE GENOMIC DNA]</scope>
    <source>
        <strain evidence="10 11">JK623</strain>
    </source>
</reference>
<evidence type="ECO:0000256" key="1">
    <source>
        <dbReference type="ARBA" id="ARBA00004852"/>
    </source>
</evidence>
<comment type="caution">
    <text evidence="10">The sequence shown here is derived from an EMBL/GenBank/DDBJ whole genome shotgun (WGS) entry which is preliminary data.</text>
</comment>
<sequence>MRHLMSPLDFTVEELQELLLLAQDIEKHPDKYAHACEGKKLATCFYEPSTRTRLSFEAAMLNLGGNVLGFHSANSSSAAKGESVSDTIRVISCYADICAIRHPKEGAALVASQKSKIPVINAGDGGHQHPTQTLTDLLTIYSLKGRLDNMTIGLCGDLKFGRTVHSLINALIRYPNVKFVLISPEELRIPSYIREDVLEANNIEFVELERIEEAIPQLDILYMTRVQRERFFNEEDYVRLKDFYVLNQEKLNRAKPDMMVLHPLPRVNEISVEVDDDPRAAYFKQAQYGVYVRMALILTLLGIDVEKE</sequence>
<dbReference type="GO" id="GO:0006520">
    <property type="term" value="P:amino acid metabolic process"/>
    <property type="evidence" value="ECO:0007669"/>
    <property type="project" value="InterPro"/>
</dbReference>
<dbReference type="NCBIfam" id="TIGR00670">
    <property type="entry name" value="asp_carb_tr"/>
    <property type="match status" value="1"/>
</dbReference>
<dbReference type="InterPro" id="IPR036901">
    <property type="entry name" value="Asp/Orn_carbamoylTrfase_sf"/>
</dbReference>
<dbReference type="PROSITE" id="PS00097">
    <property type="entry name" value="CARBAMOYLTRANSFERASE"/>
    <property type="match status" value="1"/>
</dbReference>
<feature type="domain" description="Aspartate/ornithine carbamoyltransferase Asp/Orn-binding" evidence="8">
    <location>
        <begin position="149"/>
        <end position="299"/>
    </location>
</feature>
<dbReference type="Pfam" id="PF00185">
    <property type="entry name" value="OTCace"/>
    <property type="match status" value="1"/>
</dbReference>
<comment type="catalytic activity">
    <reaction evidence="6 7">
        <text>carbamoyl phosphate + L-aspartate = N-carbamoyl-L-aspartate + phosphate + H(+)</text>
        <dbReference type="Rhea" id="RHEA:20013"/>
        <dbReference type="ChEBI" id="CHEBI:15378"/>
        <dbReference type="ChEBI" id="CHEBI:29991"/>
        <dbReference type="ChEBI" id="CHEBI:32814"/>
        <dbReference type="ChEBI" id="CHEBI:43474"/>
        <dbReference type="ChEBI" id="CHEBI:58228"/>
        <dbReference type="EC" id="2.1.3.2"/>
    </reaction>
</comment>
<reference evidence="10 11" key="2">
    <citation type="submission" date="2017-10" db="EMBL/GenBank/DDBJ databases">
        <authorList>
            <person name="Banno H."/>
            <person name="Chua N.-H."/>
        </authorList>
    </citation>
    <scope>NUCLEOTIDE SEQUENCE [LARGE SCALE GENOMIC DNA]</scope>
    <source>
        <strain evidence="10 11">JK623</strain>
    </source>
</reference>
<dbReference type="PANTHER" id="PTHR45753:SF6">
    <property type="entry name" value="ASPARTATE CARBAMOYLTRANSFERASE"/>
    <property type="match status" value="1"/>
</dbReference>
<feature type="binding site" evidence="7">
    <location>
        <position position="101"/>
    </location>
    <ligand>
        <name>carbamoyl phosphate</name>
        <dbReference type="ChEBI" id="CHEBI:58228"/>
    </ligand>
</feature>
<comment type="subunit">
    <text evidence="7">Heterododecamer (2C3:3R2) of six catalytic PyrB chains organized as two trimers (C3), and six regulatory PyrI chains organized as three dimers (R2).</text>
</comment>
<dbReference type="NCBIfam" id="NF002032">
    <property type="entry name" value="PRK00856.1"/>
    <property type="match status" value="1"/>
</dbReference>
<dbReference type="FunFam" id="3.40.50.1370:FF:000002">
    <property type="entry name" value="Aspartate carbamoyltransferase 2"/>
    <property type="match status" value="1"/>
</dbReference>
<dbReference type="GO" id="GO:0006207">
    <property type="term" value="P:'de novo' pyrimidine nucleobase biosynthetic process"/>
    <property type="evidence" value="ECO:0007669"/>
    <property type="project" value="InterPro"/>
</dbReference>
<dbReference type="EMBL" id="PDYG01000002">
    <property type="protein sequence ID" value="PHU38839.1"/>
    <property type="molecule type" value="Genomic_DNA"/>
</dbReference>
<gene>
    <name evidence="7" type="primary">pyrB</name>
    <name evidence="10" type="ORF">CSX02_00605</name>
</gene>
<feature type="domain" description="Aspartate/ornithine carbamoyltransferase carbamoyl-P binding" evidence="9">
    <location>
        <begin position="2"/>
        <end position="141"/>
    </location>
</feature>
<evidence type="ECO:0000313" key="11">
    <source>
        <dbReference type="Proteomes" id="UP000224563"/>
    </source>
</evidence>
<dbReference type="Proteomes" id="UP000224563">
    <property type="component" value="Unassembled WGS sequence"/>
</dbReference>
<keyword evidence="11" id="KW-1185">Reference proteome</keyword>
<evidence type="ECO:0000259" key="9">
    <source>
        <dbReference type="Pfam" id="PF02729"/>
    </source>
</evidence>
<dbReference type="GO" id="GO:0004070">
    <property type="term" value="F:aspartate carbamoyltransferase activity"/>
    <property type="evidence" value="ECO:0007669"/>
    <property type="project" value="UniProtKB-UniRule"/>
</dbReference>